<keyword evidence="2" id="KW-1185">Reference proteome</keyword>
<accession>A0A0F4Z6E3</accession>
<sequence>MIEGDDTFYLESRFLDYLSIKCEPLEFNDDGSYAVPLQPCFFQPLLLYDLLVHPINTQSGRTQRDLIIQEKLIEPPDDDLHLDRADFMCRFMEWQFRGYPRKGTSNDRRGLMHLTNWRPGNFGEDMLDPEFEDTASGRSLSCSNHIRMLCLRCDMTLKAMRIDCCEAKSCDPGNNENVSGSASSERPYHYTDHGILLHGQAARKNPPGVF</sequence>
<gene>
    <name evidence="1" type="ORF">T310_0103</name>
</gene>
<protein>
    <submittedName>
        <fullName evidence="1">Uncharacterized protein</fullName>
    </submittedName>
</protein>
<dbReference type="GeneID" id="25312167"/>
<evidence type="ECO:0000313" key="2">
    <source>
        <dbReference type="Proteomes" id="UP000053958"/>
    </source>
</evidence>
<comment type="caution">
    <text evidence="1">The sequence shown here is derived from an EMBL/GenBank/DDBJ whole genome shotgun (WGS) entry which is preliminary data.</text>
</comment>
<dbReference type="RefSeq" id="XP_013332512.1">
    <property type="nucleotide sequence ID" value="XM_013477058.1"/>
</dbReference>
<dbReference type="Proteomes" id="UP000053958">
    <property type="component" value="Unassembled WGS sequence"/>
</dbReference>
<reference evidence="1 2" key="1">
    <citation type="submission" date="2015-04" db="EMBL/GenBank/DDBJ databases">
        <authorList>
            <person name="Heijne W.H."/>
            <person name="Fedorova N.D."/>
            <person name="Nierman W.C."/>
            <person name="Vollebregt A.W."/>
            <person name="Zhao Z."/>
            <person name="Wu L."/>
            <person name="Kumar M."/>
            <person name="Stam H."/>
            <person name="van den Berg M.A."/>
            <person name="Pel H.J."/>
        </authorList>
    </citation>
    <scope>NUCLEOTIDE SEQUENCE [LARGE SCALE GENOMIC DNA]</scope>
    <source>
        <strain evidence="1 2">CBS 393.64</strain>
    </source>
</reference>
<organism evidence="1 2">
    <name type="scientific">Rasamsonia emersonii (strain ATCC 16479 / CBS 393.64 / IMI 116815)</name>
    <dbReference type="NCBI Taxonomy" id="1408163"/>
    <lineage>
        <taxon>Eukaryota</taxon>
        <taxon>Fungi</taxon>
        <taxon>Dikarya</taxon>
        <taxon>Ascomycota</taxon>
        <taxon>Pezizomycotina</taxon>
        <taxon>Eurotiomycetes</taxon>
        <taxon>Eurotiomycetidae</taxon>
        <taxon>Eurotiales</taxon>
        <taxon>Trichocomaceae</taxon>
        <taxon>Rasamsonia</taxon>
    </lineage>
</organism>
<name>A0A0F4Z6E3_RASE3</name>
<evidence type="ECO:0000313" key="1">
    <source>
        <dbReference type="EMBL" id="KKA25900.1"/>
    </source>
</evidence>
<dbReference type="AlphaFoldDB" id="A0A0F4Z6E3"/>
<dbReference type="EMBL" id="LASV01000007">
    <property type="protein sequence ID" value="KKA25900.1"/>
    <property type="molecule type" value="Genomic_DNA"/>
</dbReference>
<proteinExistence type="predicted"/>